<dbReference type="Proteomes" id="UP000321301">
    <property type="component" value="Unassembled WGS sequence"/>
</dbReference>
<gene>
    <name evidence="2" type="ORF">CQA01_31010</name>
</gene>
<feature type="domain" description="ThuA-like" evidence="1">
    <location>
        <begin position="326"/>
        <end position="547"/>
    </location>
</feature>
<comment type="caution">
    <text evidence="2">The sequence shown here is derived from an EMBL/GenBank/DDBJ whole genome shotgun (WGS) entry which is preliminary data.</text>
</comment>
<evidence type="ECO:0000313" key="2">
    <source>
        <dbReference type="EMBL" id="GEO22567.1"/>
    </source>
</evidence>
<protein>
    <recommendedName>
        <fullName evidence="1">ThuA-like domain-containing protein</fullName>
    </recommendedName>
</protein>
<dbReference type="SUPFAM" id="SSF52317">
    <property type="entry name" value="Class I glutamine amidotransferase-like"/>
    <property type="match status" value="2"/>
</dbReference>
<dbReference type="Gene3D" id="3.40.50.880">
    <property type="match status" value="2"/>
</dbReference>
<organism evidence="2 3">
    <name type="scientific">Cyclobacterium qasimii</name>
    <dbReference type="NCBI Taxonomy" id="1350429"/>
    <lineage>
        <taxon>Bacteria</taxon>
        <taxon>Pseudomonadati</taxon>
        <taxon>Bacteroidota</taxon>
        <taxon>Cytophagia</taxon>
        <taxon>Cytophagales</taxon>
        <taxon>Cyclobacteriaceae</taxon>
        <taxon>Cyclobacterium</taxon>
    </lineage>
</organism>
<keyword evidence="3" id="KW-1185">Reference proteome</keyword>
<reference evidence="2 3" key="1">
    <citation type="submission" date="2019-07" db="EMBL/GenBank/DDBJ databases">
        <title>Whole genome shotgun sequence of Cyclobacterium qasimii NBRC 106168.</title>
        <authorList>
            <person name="Hosoyama A."/>
            <person name="Uohara A."/>
            <person name="Ohji S."/>
            <person name="Ichikawa N."/>
        </authorList>
    </citation>
    <scope>NUCLEOTIDE SEQUENCE [LARGE SCALE GENOMIC DNA]</scope>
    <source>
        <strain evidence="2 3">NBRC 106168</strain>
    </source>
</reference>
<dbReference type="PANTHER" id="PTHR40469:SF2">
    <property type="entry name" value="GALACTOSE-BINDING DOMAIN-LIKE SUPERFAMILY PROTEIN"/>
    <property type="match status" value="1"/>
</dbReference>
<evidence type="ECO:0000313" key="3">
    <source>
        <dbReference type="Proteomes" id="UP000321301"/>
    </source>
</evidence>
<dbReference type="AlphaFoldDB" id="A0A512CEC5"/>
<feature type="domain" description="ThuA-like" evidence="1">
    <location>
        <begin position="75"/>
        <end position="296"/>
    </location>
</feature>
<dbReference type="PANTHER" id="PTHR40469">
    <property type="entry name" value="SECRETED GLYCOSYL HYDROLASE"/>
    <property type="match status" value="1"/>
</dbReference>
<dbReference type="InterPro" id="IPR029062">
    <property type="entry name" value="Class_I_gatase-like"/>
</dbReference>
<name>A0A512CEC5_9BACT</name>
<dbReference type="Pfam" id="PF06283">
    <property type="entry name" value="ThuA"/>
    <property type="match status" value="2"/>
</dbReference>
<proteinExistence type="predicted"/>
<dbReference type="EMBL" id="BJYV01000016">
    <property type="protein sequence ID" value="GEO22567.1"/>
    <property type="molecule type" value="Genomic_DNA"/>
</dbReference>
<evidence type="ECO:0000259" key="1">
    <source>
        <dbReference type="Pfam" id="PF06283"/>
    </source>
</evidence>
<accession>A0A512CEC5</accession>
<dbReference type="InterPro" id="IPR029010">
    <property type="entry name" value="ThuA-like"/>
</dbReference>
<sequence>MGLRIKIEDPVVDEKDNKMRINSVNIMSKSIPFQLLFLLYLTFSSLPAEAVAFDPLVKAKKIVLIAGPKSHGPKAHEYIKSVRLMKTMLDNSNVEGIATEIHFNGWPEDPLTLEDADLILYISDGRDGPLFDEVPFMTNDRMEVMKRQMDRGCGLSLIHFSTFASDEMGEKVLDWGGGYFDWQDDQGERNWYSAIKTMESELVFPNADHPILSGLQPFKLKDEYYYNIRFQDPDNRLKGIAELPALGGREEGGNTVAWAVERQDGGRGFSTTMGHFYSNWKNANYRKMILNGIVWAAGADVPTSGVEAKFYEDEEVTQHLYQKSRKALLLTGNHHPAHPWQETSPLIKSAIESNSDFYVDISTNIENLSQYDLDDYDALILNYANWEDPNQLSDKSKDSFVNYLNQGGGLMVLHFANGAFHSSLPNAGESDWPEYREIVRRIWDHDADSGHDKYGEFSVHISNSKHPITSGVKDFSTFDELYFNQKGDQPIVPLFSARSTVTGKDEPLAWVYNYGEGRVFQTLLGHDAKSFSTPEFQQILSNAINWVGRDND</sequence>